<dbReference type="AlphaFoldDB" id="A0A699JPR3"/>
<sequence length="69" mass="7457">MSMLSDFKVGLWERCGCGLESVLKKHKAPKDVHRDGDMSVASVVSEVVVVAAVVKMEDAPLDVTTRQLG</sequence>
<protein>
    <submittedName>
        <fullName evidence="1">Uncharacterized protein</fullName>
    </submittedName>
</protein>
<gene>
    <name evidence="1" type="ORF">Tci_617884</name>
</gene>
<evidence type="ECO:0000313" key="1">
    <source>
        <dbReference type="EMBL" id="GFA45912.1"/>
    </source>
</evidence>
<reference evidence="1" key="1">
    <citation type="journal article" date="2019" name="Sci. Rep.">
        <title>Draft genome of Tanacetum cinerariifolium, the natural source of mosquito coil.</title>
        <authorList>
            <person name="Yamashiro T."/>
            <person name="Shiraishi A."/>
            <person name="Satake H."/>
            <person name="Nakayama K."/>
        </authorList>
    </citation>
    <scope>NUCLEOTIDE SEQUENCE</scope>
</reference>
<proteinExistence type="predicted"/>
<accession>A0A699JPR3</accession>
<comment type="caution">
    <text evidence="1">The sequence shown here is derived from an EMBL/GenBank/DDBJ whole genome shotgun (WGS) entry which is preliminary data.</text>
</comment>
<dbReference type="EMBL" id="BKCJ010427786">
    <property type="protein sequence ID" value="GFA45912.1"/>
    <property type="molecule type" value="Genomic_DNA"/>
</dbReference>
<organism evidence="1">
    <name type="scientific">Tanacetum cinerariifolium</name>
    <name type="common">Dalmatian daisy</name>
    <name type="synonym">Chrysanthemum cinerariifolium</name>
    <dbReference type="NCBI Taxonomy" id="118510"/>
    <lineage>
        <taxon>Eukaryota</taxon>
        <taxon>Viridiplantae</taxon>
        <taxon>Streptophyta</taxon>
        <taxon>Embryophyta</taxon>
        <taxon>Tracheophyta</taxon>
        <taxon>Spermatophyta</taxon>
        <taxon>Magnoliopsida</taxon>
        <taxon>eudicotyledons</taxon>
        <taxon>Gunneridae</taxon>
        <taxon>Pentapetalae</taxon>
        <taxon>asterids</taxon>
        <taxon>campanulids</taxon>
        <taxon>Asterales</taxon>
        <taxon>Asteraceae</taxon>
        <taxon>Asteroideae</taxon>
        <taxon>Anthemideae</taxon>
        <taxon>Anthemidinae</taxon>
        <taxon>Tanacetum</taxon>
    </lineage>
</organism>
<name>A0A699JPR3_TANCI</name>